<evidence type="ECO:0000256" key="1">
    <source>
        <dbReference type="SAM" id="SignalP"/>
    </source>
</evidence>
<comment type="caution">
    <text evidence="2">The sequence shown here is derived from an EMBL/GenBank/DDBJ whole genome shotgun (WGS) entry which is preliminary data.</text>
</comment>
<evidence type="ECO:0008006" key="4">
    <source>
        <dbReference type="Google" id="ProtNLM"/>
    </source>
</evidence>
<keyword evidence="1" id="KW-0732">Signal</keyword>
<name>A0ABT1MBF9_9MYCO</name>
<proteinExistence type="predicted"/>
<protein>
    <recommendedName>
        <fullName evidence="4">Secreted protein</fullName>
    </recommendedName>
</protein>
<organism evidence="2 3">
    <name type="scientific">Mycolicibacterium arenosum</name>
    <dbReference type="NCBI Taxonomy" id="2952157"/>
    <lineage>
        <taxon>Bacteria</taxon>
        <taxon>Bacillati</taxon>
        <taxon>Actinomycetota</taxon>
        <taxon>Actinomycetes</taxon>
        <taxon>Mycobacteriales</taxon>
        <taxon>Mycobacteriaceae</taxon>
        <taxon>Mycolicibacterium</taxon>
    </lineage>
</organism>
<dbReference type="EMBL" id="JANDBD010000012">
    <property type="protein sequence ID" value="MCP9275549.1"/>
    <property type="molecule type" value="Genomic_DNA"/>
</dbReference>
<gene>
    <name evidence="2" type="ORF">NM203_25490</name>
</gene>
<keyword evidence="3" id="KW-1185">Reference proteome</keyword>
<feature type="chain" id="PRO_5046231532" description="Secreted protein" evidence="1">
    <location>
        <begin position="30"/>
        <end position="179"/>
    </location>
</feature>
<dbReference type="RefSeq" id="WP_255063410.1">
    <property type="nucleotide sequence ID" value="NZ_JANDBD010000012.1"/>
</dbReference>
<feature type="signal peptide" evidence="1">
    <location>
        <begin position="1"/>
        <end position="29"/>
    </location>
</feature>
<accession>A0ABT1MBF9</accession>
<dbReference type="Proteomes" id="UP001651690">
    <property type="component" value="Unassembled WGS sequence"/>
</dbReference>
<evidence type="ECO:0000313" key="2">
    <source>
        <dbReference type="EMBL" id="MCP9275549.1"/>
    </source>
</evidence>
<evidence type="ECO:0000313" key="3">
    <source>
        <dbReference type="Proteomes" id="UP001651690"/>
    </source>
</evidence>
<reference evidence="2 3" key="1">
    <citation type="submission" date="2022-06" db="EMBL/GenBank/DDBJ databases">
        <title>Mycolicibacterium sp. CAU 1645 isolated from seawater.</title>
        <authorList>
            <person name="Kim W."/>
        </authorList>
    </citation>
    <scope>NUCLEOTIDE SEQUENCE [LARGE SCALE GENOMIC DNA]</scope>
    <source>
        <strain evidence="2 3">CAU 1645</strain>
    </source>
</reference>
<sequence>MTRFAGIAAALSATLLVLALVTPMSVASAAENTMTKSIPVDGVTQLEIHTTANCVPNDQCYFTARSNLLTPQGPTGFPPQFYARQNVTVRSSDRMSYMESDFNAPNTREFKSITDNEFSTVYFDGGPPEKFTVHGNTKTLDWSTGQLKQDADYIVCSYIQVVYAGVNLTSPTACARTTY</sequence>